<dbReference type="SMART" id="SM00899">
    <property type="entry name" value="FeoA"/>
    <property type="match status" value="2"/>
</dbReference>
<feature type="domain" description="Ferrous iron transporter FeoA-like" evidence="2">
    <location>
        <begin position="3"/>
        <end position="75"/>
    </location>
</feature>
<dbReference type="InParanoid" id="A0A7G1G3W3"/>
<dbReference type="InterPro" id="IPR008988">
    <property type="entry name" value="Transcriptional_repressor_C"/>
</dbReference>
<dbReference type="Gene3D" id="2.30.30.90">
    <property type="match status" value="2"/>
</dbReference>
<dbReference type="InterPro" id="IPR038157">
    <property type="entry name" value="FeoA_core_dom"/>
</dbReference>
<sequence length="150" mass="16835">MIIPLSSMTQGCSGKIVRYELDEDTKERLISMGLIIGKEIELVHISPFNDPFVYKIEDNKIMLRKSEASKIYVEISEEIIPLLNAKCGKYKVLSCNGGPFFLNKMKNNGIEPGNEIEVLENKGKITIKSLDKIFIIGKGQAKKIICKKEG</sequence>
<dbReference type="Pfam" id="PF04023">
    <property type="entry name" value="FeoA"/>
    <property type="match status" value="2"/>
</dbReference>
<name>A0A7G1G3W3_9BACT</name>
<evidence type="ECO:0000256" key="1">
    <source>
        <dbReference type="ARBA" id="ARBA00023004"/>
    </source>
</evidence>
<dbReference type="InterPro" id="IPR007167">
    <property type="entry name" value="Fe-transptr_FeoA-like"/>
</dbReference>
<evidence type="ECO:0000313" key="3">
    <source>
        <dbReference type="EMBL" id="BBE30755.1"/>
    </source>
</evidence>
<reference evidence="3 4" key="1">
    <citation type="submission" date="2018-06" db="EMBL/GenBank/DDBJ databases">
        <title>Genome sequencing of Oceanotoga sp. sy52.</title>
        <authorList>
            <person name="Mori K."/>
        </authorList>
    </citation>
    <scope>NUCLEOTIDE SEQUENCE [LARGE SCALE GENOMIC DNA]</scope>
    <source>
        <strain evidence="4">sy52</strain>
    </source>
</reference>
<gene>
    <name evidence="3" type="ORF">OSSY52_08960</name>
</gene>
<dbReference type="RefSeq" id="WP_190615825.1">
    <property type="nucleotide sequence ID" value="NZ_AP018712.1"/>
</dbReference>
<organism evidence="3 4">
    <name type="scientific">Tepiditoga spiralis</name>
    <dbReference type="NCBI Taxonomy" id="2108365"/>
    <lineage>
        <taxon>Bacteria</taxon>
        <taxon>Thermotogati</taxon>
        <taxon>Thermotogota</taxon>
        <taxon>Thermotogae</taxon>
        <taxon>Petrotogales</taxon>
        <taxon>Petrotogaceae</taxon>
        <taxon>Tepiditoga</taxon>
    </lineage>
</organism>
<dbReference type="AlphaFoldDB" id="A0A7G1G3W3"/>
<feature type="domain" description="Ferrous iron transporter FeoA-like" evidence="2">
    <location>
        <begin position="80"/>
        <end position="148"/>
    </location>
</feature>
<accession>A0A7G1G3W3</accession>
<dbReference type="SUPFAM" id="SSF50037">
    <property type="entry name" value="C-terminal domain of transcriptional repressors"/>
    <property type="match status" value="1"/>
</dbReference>
<evidence type="ECO:0000259" key="2">
    <source>
        <dbReference type="SMART" id="SM00899"/>
    </source>
</evidence>
<protein>
    <recommendedName>
        <fullName evidence="2">Ferrous iron transporter FeoA-like domain-containing protein</fullName>
    </recommendedName>
</protein>
<dbReference type="PANTHER" id="PTHR43151:SF1">
    <property type="entry name" value="SSR2333 PROTEIN"/>
    <property type="match status" value="1"/>
</dbReference>
<dbReference type="KEGG" id="ocy:OSSY52_08960"/>
<dbReference type="GO" id="GO:0046914">
    <property type="term" value="F:transition metal ion binding"/>
    <property type="evidence" value="ECO:0007669"/>
    <property type="project" value="InterPro"/>
</dbReference>
<dbReference type="EMBL" id="AP018712">
    <property type="protein sequence ID" value="BBE30755.1"/>
    <property type="molecule type" value="Genomic_DNA"/>
</dbReference>
<keyword evidence="4" id="KW-1185">Reference proteome</keyword>
<dbReference type="Proteomes" id="UP000516361">
    <property type="component" value="Chromosome"/>
</dbReference>
<evidence type="ECO:0000313" key="4">
    <source>
        <dbReference type="Proteomes" id="UP000516361"/>
    </source>
</evidence>
<keyword evidence="1" id="KW-0408">Iron</keyword>
<dbReference type="PANTHER" id="PTHR43151">
    <property type="entry name" value="FEOA FAMILY PROTEIN"/>
    <property type="match status" value="1"/>
</dbReference>
<dbReference type="InterPro" id="IPR053184">
    <property type="entry name" value="FeoA-like"/>
</dbReference>
<proteinExistence type="predicted"/>